<dbReference type="SUPFAM" id="SSF53067">
    <property type="entry name" value="Actin-like ATPase domain"/>
    <property type="match status" value="2"/>
</dbReference>
<dbReference type="Gene3D" id="3.30.1490.300">
    <property type="match status" value="1"/>
</dbReference>
<dbReference type="PANTHER" id="PTHR32432:SF3">
    <property type="entry name" value="ETHANOLAMINE UTILIZATION PROTEIN EUTJ"/>
    <property type="match status" value="1"/>
</dbReference>
<dbReference type="InterPro" id="IPR005883">
    <property type="entry name" value="PilM"/>
</dbReference>
<dbReference type="Pfam" id="PF11104">
    <property type="entry name" value="PilM_2"/>
    <property type="match status" value="1"/>
</dbReference>
<dbReference type="AlphaFoldDB" id="A0A2K2U915"/>
<dbReference type="EMBL" id="PPEK01000019">
    <property type="protein sequence ID" value="PNV66836.1"/>
    <property type="molecule type" value="Genomic_DNA"/>
</dbReference>
<dbReference type="Proteomes" id="UP000236197">
    <property type="component" value="Unassembled WGS sequence"/>
</dbReference>
<protein>
    <submittedName>
        <fullName evidence="1">Pilus assembly protein PilM</fullName>
    </submittedName>
</protein>
<sequence length="329" mass="35150">MSKEYTGIDIGESSLKLAVCDGDTIRNAAAEPLPEGLMADGRPVSFDAMADFIKAAVRRMGGAAKDVAFVMPVSDSLVRRISIPAMTAKELELNLPYEFRDYIAQGKDRYAYDYAVLGTHVGADGVPESMDLLIAASMKDTIADYTEMFRRAGMRLRIALPVQAAFQNLVGGNAKALANCCILDFAHASTKLHFFAGGAYDATRTIEIGGMDIDRAIADVFDVDEHVANGYKLANYENVLTHPSARAVYESIAVEINRALNFYGFNNADVSIEAAYCCGGGTLVEPLVSTVAAQVSVELRPIAGIMPPVQGVDVRGLCSAAVGATMKAR</sequence>
<proteinExistence type="predicted"/>
<dbReference type="Gene3D" id="3.30.420.40">
    <property type="match status" value="2"/>
</dbReference>
<dbReference type="CDD" id="cd24049">
    <property type="entry name" value="ASKHA_NBD_PilM"/>
    <property type="match status" value="1"/>
</dbReference>
<dbReference type="OrthoDB" id="1926201at2"/>
<accession>A0A2K2U915</accession>
<evidence type="ECO:0000313" key="1">
    <source>
        <dbReference type="EMBL" id="PNV66836.1"/>
    </source>
</evidence>
<dbReference type="InterPro" id="IPR050696">
    <property type="entry name" value="FtsA/MreB"/>
</dbReference>
<gene>
    <name evidence="1" type="ORF">C2L71_10950</name>
</gene>
<organism evidence="1 2">
    <name type="scientific">Enteroscipio rubneri</name>
    <dbReference type="NCBI Taxonomy" id="2070686"/>
    <lineage>
        <taxon>Bacteria</taxon>
        <taxon>Bacillati</taxon>
        <taxon>Actinomycetota</taxon>
        <taxon>Coriobacteriia</taxon>
        <taxon>Eggerthellales</taxon>
        <taxon>Eggerthellaceae</taxon>
        <taxon>Enteroscipio</taxon>
    </lineage>
</organism>
<name>A0A2K2U915_9ACTN</name>
<dbReference type="InterPro" id="IPR043129">
    <property type="entry name" value="ATPase_NBD"/>
</dbReference>
<dbReference type="PANTHER" id="PTHR32432">
    <property type="entry name" value="CELL DIVISION PROTEIN FTSA-RELATED"/>
    <property type="match status" value="1"/>
</dbReference>
<comment type="caution">
    <text evidence="1">The sequence shown here is derived from an EMBL/GenBank/DDBJ whole genome shotgun (WGS) entry which is preliminary data.</text>
</comment>
<reference evidence="2" key="1">
    <citation type="submission" date="2018-01" db="EMBL/GenBank/DDBJ databases">
        <title>Rubneribacter badeniensis gen. nov., sp. nov., and Colonibacter rubneri, gen. nov., sp. nov., WGS of new members of the Eggerthellaceae.</title>
        <authorList>
            <person name="Danylec N."/>
            <person name="Stoll D.A."/>
            <person name="Doetsch A."/>
            <person name="Kulling S.E."/>
            <person name="Huch M."/>
        </authorList>
    </citation>
    <scope>NUCLEOTIDE SEQUENCE [LARGE SCALE GENOMIC DNA]</scope>
    <source>
        <strain evidence="2">ResAG-96</strain>
    </source>
</reference>
<evidence type="ECO:0000313" key="2">
    <source>
        <dbReference type="Proteomes" id="UP000236197"/>
    </source>
</evidence>
<keyword evidence="2" id="KW-1185">Reference proteome</keyword>
<dbReference type="RefSeq" id="WP_103265793.1">
    <property type="nucleotide sequence ID" value="NZ_CABMLE010000019.1"/>
</dbReference>